<dbReference type="Proteomes" id="UP000017837">
    <property type="component" value="Unassembled WGS sequence"/>
</dbReference>
<gene>
    <name evidence="3" type="ORF">ABENE_00480</name>
</gene>
<evidence type="ECO:0000313" key="3">
    <source>
        <dbReference type="EMBL" id="ESQ94601.1"/>
    </source>
</evidence>
<dbReference type="InterPro" id="IPR007420">
    <property type="entry name" value="DUF465"/>
</dbReference>
<feature type="compositionally biased region" description="Basic and acidic residues" evidence="2">
    <location>
        <begin position="17"/>
        <end position="32"/>
    </location>
</feature>
<feature type="coiled-coil region" evidence="1">
    <location>
        <begin position="83"/>
        <end position="131"/>
    </location>
</feature>
<keyword evidence="4" id="KW-1185">Reference proteome</keyword>
<dbReference type="STRING" id="1121022.GCA_000376105_01512"/>
<dbReference type="Pfam" id="PF04325">
    <property type="entry name" value="DUF465"/>
    <property type="match status" value="1"/>
</dbReference>
<evidence type="ECO:0000256" key="1">
    <source>
        <dbReference type="SAM" id="Coils"/>
    </source>
</evidence>
<proteinExistence type="predicted"/>
<dbReference type="OrthoDB" id="7869924at2"/>
<feature type="region of interest" description="Disordered" evidence="2">
    <location>
        <begin position="1"/>
        <end position="32"/>
    </location>
</feature>
<dbReference type="Gene3D" id="6.10.280.50">
    <property type="match status" value="1"/>
</dbReference>
<evidence type="ECO:0000313" key="4">
    <source>
        <dbReference type="Proteomes" id="UP000017837"/>
    </source>
</evidence>
<comment type="caution">
    <text evidence="3">The sequence shown here is derived from an EMBL/GenBank/DDBJ whole genome shotgun (WGS) entry which is preliminary data.</text>
</comment>
<evidence type="ECO:0008006" key="5">
    <source>
        <dbReference type="Google" id="ProtNLM"/>
    </source>
</evidence>
<keyword evidence="1" id="KW-0175">Coiled coil</keyword>
<sequence>MHDDSNIRTLRGNDNLHLVKSDGQDGKGNSDKDIERRIAERLEGDHSYIGLVPDEAPAQVDDLEPRVRELPIDGKVVILRNECALLKQEHKDLDDSINALQQARLPDQILLARLKRKKLYLRDRIAKIEDKIRPDIIA</sequence>
<evidence type="ECO:0000256" key="2">
    <source>
        <dbReference type="SAM" id="MobiDB-lite"/>
    </source>
</evidence>
<dbReference type="PATRIC" id="fig|1121022.4.peg.95"/>
<dbReference type="EMBL" id="AWGB01000001">
    <property type="protein sequence ID" value="ESQ94601.1"/>
    <property type="molecule type" value="Genomic_DNA"/>
</dbReference>
<dbReference type="AlphaFoldDB" id="V4Q1W0"/>
<accession>V4Q1W0</accession>
<dbReference type="RefSeq" id="WP_018081180.1">
    <property type="nucleotide sequence ID" value="NZ_AQWM01000004.1"/>
</dbReference>
<name>V4Q1W0_9CAUL</name>
<dbReference type="eggNOG" id="COG5481">
    <property type="taxonomic scope" value="Bacteria"/>
</dbReference>
<protein>
    <recommendedName>
        <fullName evidence="5">DUF465 domain-containing protein</fullName>
    </recommendedName>
</protein>
<dbReference type="InterPro" id="IPR038444">
    <property type="entry name" value="DUF465_sf"/>
</dbReference>
<reference evidence="3 4" key="1">
    <citation type="journal article" date="2014" name="Nature">
        <title>Sequential evolution of bacterial morphology by co-option of a developmental regulator.</title>
        <authorList>
            <person name="Jiang C."/>
            <person name="Brown P.J."/>
            <person name="Ducret A."/>
            <person name="Brun Y.V."/>
        </authorList>
    </citation>
    <scope>NUCLEOTIDE SEQUENCE [LARGE SCALE GENOMIC DNA]</scope>
    <source>
        <strain evidence="3 4">DSM 16100</strain>
    </source>
</reference>
<organism evidence="3 4">
    <name type="scientific">Asticcacaulis benevestitus DSM 16100 = ATCC BAA-896</name>
    <dbReference type="NCBI Taxonomy" id="1121022"/>
    <lineage>
        <taxon>Bacteria</taxon>
        <taxon>Pseudomonadati</taxon>
        <taxon>Pseudomonadota</taxon>
        <taxon>Alphaproteobacteria</taxon>
        <taxon>Caulobacterales</taxon>
        <taxon>Caulobacteraceae</taxon>
        <taxon>Asticcacaulis</taxon>
    </lineage>
</organism>